<keyword evidence="1" id="KW-0732">Signal</keyword>
<gene>
    <name evidence="3" type="ORF">SAMN06265337_1479</name>
</gene>
<accession>A0A212TJI6</accession>
<dbReference type="AlphaFoldDB" id="A0A212TJI6"/>
<evidence type="ECO:0000259" key="2">
    <source>
        <dbReference type="Pfam" id="PF01833"/>
    </source>
</evidence>
<dbReference type="Gene3D" id="2.120.10.30">
    <property type="entry name" value="TolB, C-terminal domain"/>
    <property type="match status" value="1"/>
</dbReference>
<dbReference type="InterPro" id="IPR013783">
    <property type="entry name" value="Ig-like_fold"/>
</dbReference>
<dbReference type="PANTHER" id="PTHR35580:SF1">
    <property type="entry name" value="PHYTASE-LIKE DOMAIN-CONTAINING PROTEIN"/>
    <property type="match status" value="1"/>
</dbReference>
<evidence type="ECO:0000313" key="4">
    <source>
        <dbReference type="Proteomes" id="UP000198131"/>
    </source>
</evidence>
<dbReference type="InterPro" id="IPR026444">
    <property type="entry name" value="Secre_tail"/>
</dbReference>
<feature type="signal peptide" evidence="1">
    <location>
        <begin position="1"/>
        <end position="30"/>
    </location>
</feature>
<dbReference type="InterPro" id="IPR011042">
    <property type="entry name" value="6-blade_b-propeller_TolB-like"/>
</dbReference>
<dbReference type="InterPro" id="IPR014756">
    <property type="entry name" value="Ig_E-set"/>
</dbReference>
<protein>
    <submittedName>
        <fullName evidence="3">Por secretion system C-terminal sorting domain-containing protein</fullName>
    </submittedName>
</protein>
<dbReference type="PANTHER" id="PTHR35580">
    <property type="entry name" value="CELL SURFACE GLYCOPROTEIN (S-LAYER PROTEIN)-LIKE PROTEIN"/>
    <property type="match status" value="1"/>
</dbReference>
<dbReference type="NCBIfam" id="TIGR04183">
    <property type="entry name" value="Por_Secre_tail"/>
    <property type="match status" value="1"/>
</dbReference>
<organism evidence="3 4">
    <name type="scientific">Hymenobacter gelipurpurascens</name>
    <dbReference type="NCBI Taxonomy" id="89968"/>
    <lineage>
        <taxon>Bacteria</taxon>
        <taxon>Pseudomonadati</taxon>
        <taxon>Bacteroidota</taxon>
        <taxon>Cytophagia</taxon>
        <taxon>Cytophagales</taxon>
        <taxon>Hymenobacteraceae</taxon>
        <taxon>Hymenobacter</taxon>
    </lineage>
</organism>
<dbReference type="RefSeq" id="WP_088842714.1">
    <property type="nucleotide sequence ID" value="NZ_FYEW01000001.1"/>
</dbReference>
<evidence type="ECO:0000256" key="1">
    <source>
        <dbReference type="SAM" id="SignalP"/>
    </source>
</evidence>
<dbReference type="SUPFAM" id="SSF81296">
    <property type="entry name" value="E set domains"/>
    <property type="match status" value="1"/>
</dbReference>
<dbReference type="Proteomes" id="UP000198131">
    <property type="component" value="Unassembled WGS sequence"/>
</dbReference>
<dbReference type="Pfam" id="PF01833">
    <property type="entry name" value="TIG"/>
    <property type="match status" value="1"/>
</dbReference>
<dbReference type="InterPro" id="IPR052918">
    <property type="entry name" value="Motility_Chemotaxis_Reg"/>
</dbReference>
<dbReference type="OrthoDB" id="610424at2"/>
<dbReference type="Gene3D" id="2.60.40.10">
    <property type="entry name" value="Immunoglobulins"/>
    <property type="match status" value="1"/>
</dbReference>
<reference evidence="4" key="1">
    <citation type="submission" date="2017-06" db="EMBL/GenBank/DDBJ databases">
        <authorList>
            <person name="Varghese N."/>
            <person name="Submissions S."/>
        </authorList>
    </citation>
    <scope>NUCLEOTIDE SEQUENCE [LARGE SCALE GENOMIC DNA]</scope>
    <source>
        <strain evidence="4">DSM 11116</strain>
    </source>
</reference>
<feature type="domain" description="IPT/TIG" evidence="2">
    <location>
        <begin position="490"/>
        <end position="557"/>
    </location>
</feature>
<keyword evidence="4" id="KW-1185">Reference proteome</keyword>
<name>A0A212TJI6_9BACT</name>
<evidence type="ECO:0000313" key="3">
    <source>
        <dbReference type="EMBL" id="SNC66050.1"/>
    </source>
</evidence>
<sequence>MESLLPYFSPKAFLLTSLLLLGYSLPAAQAQTPFFGSAISVGTTKGQGESYVGGTAIDAQGNTYVAGGFAGHLHFGSKELISRAGGKDVFVAKFDAAGNTLWAVSAGSDSYDDATGLALDGKGNVYITGQYYGQALFGAFWLPDAQGARPGNVFAAKLTSSGSWEWATHGGGDGNDHGAALYVDAAGNSTIVGGFSSSTATFGALQVTNDPTNPDDQDVFVARLTPSGVWVSAMAVGGPRNDQATNVALDAAGNTYVCGTYSSDGIRFGTRALANSGSAFGDIFIAKLAPTRSWEWAAHAGGTNNETAMGLAIDPDGMVYVSGSYTSPTATFGPVSLANGGAASTMDVYVASLDASGAWRWATRAGGPSSDYSSGLVLTGSGQILITGGFISASVGLGAFTLPNSNATAIGKMDSYVAKLTTQGEWQWALGTLGQEDEEARTLTLAPDGSVSVVGTYWGSPSFGATTLVGNPMFPNVFLAKVYDQGLLASLTTVAPSSGAPGQMVTLTGSGFVGVTDVLFNGTPAASFTVQSATSLEATVPAGATAGPVSVRTSAGLAASAAVVFQPTAVTATTHAATSKLQLYPNPATTFVHLPGLAAGSRVQLVDLVGRPVRTAILASNGRVSVQGLAPGLYTLRATNQQGQHFAGKLLVE</sequence>
<proteinExistence type="predicted"/>
<dbReference type="SUPFAM" id="SSF101898">
    <property type="entry name" value="NHL repeat"/>
    <property type="match status" value="1"/>
</dbReference>
<feature type="chain" id="PRO_5012216985" evidence="1">
    <location>
        <begin position="31"/>
        <end position="653"/>
    </location>
</feature>
<dbReference type="InterPro" id="IPR002909">
    <property type="entry name" value="IPT_dom"/>
</dbReference>
<dbReference type="EMBL" id="FYEW01000001">
    <property type="protein sequence ID" value="SNC66050.1"/>
    <property type="molecule type" value="Genomic_DNA"/>
</dbReference>
<dbReference type="CDD" id="cd00102">
    <property type="entry name" value="IPT"/>
    <property type="match status" value="1"/>
</dbReference>